<dbReference type="Proteomes" id="UP001457282">
    <property type="component" value="Unassembled WGS sequence"/>
</dbReference>
<organism evidence="3 4">
    <name type="scientific">Rubus argutus</name>
    <name type="common">Southern blackberry</name>
    <dbReference type="NCBI Taxonomy" id="59490"/>
    <lineage>
        <taxon>Eukaryota</taxon>
        <taxon>Viridiplantae</taxon>
        <taxon>Streptophyta</taxon>
        <taxon>Embryophyta</taxon>
        <taxon>Tracheophyta</taxon>
        <taxon>Spermatophyta</taxon>
        <taxon>Magnoliopsida</taxon>
        <taxon>eudicotyledons</taxon>
        <taxon>Gunneridae</taxon>
        <taxon>Pentapetalae</taxon>
        <taxon>rosids</taxon>
        <taxon>fabids</taxon>
        <taxon>Rosales</taxon>
        <taxon>Rosaceae</taxon>
        <taxon>Rosoideae</taxon>
        <taxon>Rosoideae incertae sedis</taxon>
        <taxon>Rubus</taxon>
    </lineage>
</organism>
<dbReference type="AlphaFoldDB" id="A0AAW1W648"/>
<evidence type="ECO:0000313" key="3">
    <source>
        <dbReference type="EMBL" id="KAK9914318.1"/>
    </source>
</evidence>
<sequence>MPALKASTASWTSITVVWMPRPCLAENGCEAEWSKVGMEAVELGRAGSTSVGEGVTASSLAQTNARASYSPAQPREKEFA</sequence>
<evidence type="ECO:0000313" key="4">
    <source>
        <dbReference type="Proteomes" id="UP001457282"/>
    </source>
</evidence>
<feature type="region of interest" description="Disordered" evidence="1">
    <location>
        <begin position="47"/>
        <end position="80"/>
    </location>
</feature>
<comment type="caution">
    <text evidence="3">The sequence shown here is derived from an EMBL/GenBank/DDBJ whole genome shotgun (WGS) entry which is preliminary data.</text>
</comment>
<protein>
    <recommendedName>
        <fullName evidence="5">Secreted protein</fullName>
    </recommendedName>
</protein>
<feature type="chain" id="PRO_5043710618" description="Secreted protein" evidence="2">
    <location>
        <begin position="26"/>
        <end position="80"/>
    </location>
</feature>
<evidence type="ECO:0000256" key="2">
    <source>
        <dbReference type="SAM" id="SignalP"/>
    </source>
</evidence>
<evidence type="ECO:0008006" key="5">
    <source>
        <dbReference type="Google" id="ProtNLM"/>
    </source>
</evidence>
<keyword evidence="4" id="KW-1185">Reference proteome</keyword>
<name>A0AAW1W648_RUBAR</name>
<proteinExistence type="predicted"/>
<keyword evidence="2" id="KW-0732">Signal</keyword>
<accession>A0AAW1W648</accession>
<dbReference type="EMBL" id="JBEDUW010000007">
    <property type="protein sequence ID" value="KAK9914318.1"/>
    <property type="molecule type" value="Genomic_DNA"/>
</dbReference>
<gene>
    <name evidence="3" type="ORF">M0R45_038104</name>
</gene>
<feature type="signal peptide" evidence="2">
    <location>
        <begin position="1"/>
        <end position="25"/>
    </location>
</feature>
<feature type="compositionally biased region" description="Polar residues" evidence="1">
    <location>
        <begin position="47"/>
        <end position="71"/>
    </location>
</feature>
<evidence type="ECO:0000256" key="1">
    <source>
        <dbReference type="SAM" id="MobiDB-lite"/>
    </source>
</evidence>
<reference evidence="3 4" key="1">
    <citation type="journal article" date="2023" name="G3 (Bethesda)">
        <title>A chromosome-length genome assembly and annotation of blackberry (Rubus argutus, cv. 'Hillquist').</title>
        <authorList>
            <person name="Bruna T."/>
            <person name="Aryal R."/>
            <person name="Dudchenko O."/>
            <person name="Sargent D.J."/>
            <person name="Mead D."/>
            <person name="Buti M."/>
            <person name="Cavallini A."/>
            <person name="Hytonen T."/>
            <person name="Andres J."/>
            <person name="Pham M."/>
            <person name="Weisz D."/>
            <person name="Mascagni F."/>
            <person name="Usai G."/>
            <person name="Natali L."/>
            <person name="Bassil N."/>
            <person name="Fernandez G.E."/>
            <person name="Lomsadze A."/>
            <person name="Armour M."/>
            <person name="Olukolu B."/>
            <person name="Poorten T."/>
            <person name="Britton C."/>
            <person name="Davik J."/>
            <person name="Ashrafi H."/>
            <person name="Aiden E.L."/>
            <person name="Borodovsky M."/>
            <person name="Worthington M."/>
        </authorList>
    </citation>
    <scope>NUCLEOTIDE SEQUENCE [LARGE SCALE GENOMIC DNA]</scope>
    <source>
        <strain evidence="3">PI 553951</strain>
    </source>
</reference>